<organism evidence="1 2">
    <name type="scientific">Tunturiibacter empetritectus</name>
    <dbReference type="NCBI Taxonomy" id="3069691"/>
    <lineage>
        <taxon>Bacteria</taxon>
        <taxon>Pseudomonadati</taxon>
        <taxon>Acidobacteriota</taxon>
        <taxon>Terriglobia</taxon>
        <taxon>Terriglobales</taxon>
        <taxon>Acidobacteriaceae</taxon>
        <taxon>Tunturiibacter</taxon>
    </lineage>
</organism>
<comment type="caution">
    <text evidence="1">The sequence shown here is derived from an EMBL/GenBank/DDBJ whole genome shotgun (WGS) entry which is preliminary data.</text>
</comment>
<evidence type="ECO:0000313" key="1">
    <source>
        <dbReference type="EMBL" id="MBB5318122.1"/>
    </source>
</evidence>
<keyword evidence="2" id="KW-1185">Reference proteome</keyword>
<reference evidence="1" key="1">
    <citation type="submission" date="2020-08" db="EMBL/GenBank/DDBJ databases">
        <title>Genomic Encyclopedia of Type Strains, Phase IV (KMG-V): Genome sequencing to study the core and pangenomes of soil and plant-associated prokaryotes.</title>
        <authorList>
            <person name="Whitman W."/>
        </authorList>
    </citation>
    <scope>NUCLEOTIDE SEQUENCE [LARGE SCALE GENOMIC DNA]</scope>
    <source>
        <strain evidence="1">M8UP27</strain>
    </source>
</reference>
<proteinExistence type="predicted"/>
<dbReference type="AlphaFoldDB" id="A0A7W8IJ54"/>
<sequence length="32" mass="3833">MLYCLSLVLELVVADRVLNRYRYQGMLMTVIR</sequence>
<name>A0A7W8IJ54_9BACT</name>
<protein>
    <submittedName>
        <fullName evidence="1">Uncharacterized protein</fullName>
    </submittedName>
</protein>
<dbReference type="EMBL" id="JACHDY010000004">
    <property type="protein sequence ID" value="MBB5318122.1"/>
    <property type="molecule type" value="Genomic_DNA"/>
</dbReference>
<dbReference type="Proteomes" id="UP000568106">
    <property type="component" value="Unassembled WGS sequence"/>
</dbReference>
<evidence type="ECO:0000313" key="2">
    <source>
        <dbReference type="Proteomes" id="UP000568106"/>
    </source>
</evidence>
<accession>A0A7W8IJ54</accession>
<gene>
    <name evidence="1" type="ORF">HDF09_002819</name>
</gene>